<dbReference type="PANTHER" id="PTHR45615:SF63">
    <property type="entry name" value="CHROMOSOME UNDETERMINED SCAFFOLD_10, WHOLE GENOME SHOTGUN SEQUENCE"/>
    <property type="match status" value="1"/>
</dbReference>
<feature type="coiled-coil region" evidence="1">
    <location>
        <begin position="950"/>
        <end position="977"/>
    </location>
</feature>
<protein>
    <submittedName>
        <fullName evidence="3">Uncharacterized protein</fullName>
    </submittedName>
</protein>
<accession>A0A0R3U7P2</accession>
<dbReference type="Proteomes" id="UP000267029">
    <property type="component" value="Unassembled WGS sequence"/>
</dbReference>
<feature type="region of interest" description="Disordered" evidence="2">
    <location>
        <begin position="1"/>
        <end position="48"/>
    </location>
</feature>
<gene>
    <name evidence="3" type="ORF">MCOS_LOCUS2854</name>
</gene>
<dbReference type="STRING" id="53468.A0A0R3U7P2"/>
<feature type="compositionally biased region" description="Polar residues" evidence="2">
    <location>
        <begin position="33"/>
        <end position="48"/>
    </location>
</feature>
<feature type="non-terminal residue" evidence="3">
    <location>
        <position position="1440"/>
    </location>
</feature>
<reference evidence="3 4" key="1">
    <citation type="submission" date="2018-10" db="EMBL/GenBank/DDBJ databases">
        <authorList>
            <consortium name="Pathogen Informatics"/>
        </authorList>
    </citation>
    <scope>NUCLEOTIDE SEQUENCE [LARGE SCALE GENOMIC DNA]</scope>
</reference>
<dbReference type="PANTHER" id="PTHR45615">
    <property type="entry name" value="MYOSIN HEAVY CHAIN, NON-MUSCLE"/>
    <property type="match status" value="1"/>
</dbReference>
<feature type="compositionally biased region" description="Polar residues" evidence="2">
    <location>
        <begin position="709"/>
        <end position="719"/>
    </location>
</feature>
<feature type="coiled-coil region" evidence="1">
    <location>
        <begin position="568"/>
        <end position="595"/>
    </location>
</feature>
<feature type="region of interest" description="Disordered" evidence="2">
    <location>
        <begin position="1269"/>
        <end position="1296"/>
    </location>
</feature>
<feature type="region of interest" description="Disordered" evidence="2">
    <location>
        <begin position="709"/>
        <end position="736"/>
    </location>
</feature>
<dbReference type="OrthoDB" id="6264494at2759"/>
<evidence type="ECO:0000313" key="3">
    <source>
        <dbReference type="EMBL" id="VDD76851.1"/>
    </source>
</evidence>
<feature type="coiled-coil region" evidence="1">
    <location>
        <begin position="859"/>
        <end position="900"/>
    </location>
</feature>
<keyword evidence="1" id="KW-0175">Coiled coil</keyword>
<evidence type="ECO:0000313" key="4">
    <source>
        <dbReference type="Proteomes" id="UP000267029"/>
    </source>
</evidence>
<organism evidence="3 4">
    <name type="scientific">Mesocestoides corti</name>
    <name type="common">Flatworm</name>
    <dbReference type="NCBI Taxonomy" id="53468"/>
    <lineage>
        <taxon>Eukaryota</taxon>
        <taxon>Metazoa</taxon>
        <taxon>Spiralia</taxon>
        <taxon>Lophotrochozoa</taxon>
        <taxon>Platyhelminthes</taxon>
        <taxon>Cestoda</taxon>
        <taxon>Eucestoda</taxon>
        <taxon>Cyclophyllidea</taxon>
        <taxon>Mesocestoididae</taxon>
        <taxon>Mesocestoides</taxon>
    </lineage>
</organism>
<sequence>MNSKKPFKSYAQRPQRQIVVEEHQSDISVPPNGVSSQETPTDASLSFRTPTPTDYEAAVKYKVRLHWVHFCLSFQTSCLLTRVQDIKQRLAEVTNELTPMVLPVATSDVVTAVTVGQQEVSHRLASPSVSSITSTTCNNGGDCTSSGCSCCEGMLNYLASLTSDNASFDQPQWQNLKTLLSGRRPTKYTSGCPNIEVVLKELVAVASELSTSTVPVTEMQEMEKRLMEADAEVLRLQNQTQALQKLLDDSFFGQPLSGHMQPRQRVASEDLSHASGNSESVVAWLDLAVSPFTFSDAESERRQASTPYKHPGDQAIDAKASLDALIAAKKTELAEVRRDTINWDSKHSLICEKQAEIQDLMEAVAKAFPSNDDTAIVEVTDLSDEDTTIDVPRIQSTSPCSVTVEELVNKAESLRSDLEGFDKSTASHHADKLQPSLVALSDALKSVLVEVCPDALESPTNAKLSYFKDALGKLKAEVNNLRNQQIEVRSAACSLGEFMAKQLAELQDTVVMNEARQFQEEEDLQAVLDEVLERTFNTQIDSAVPRHELLRQMFEAQELEIGQLHSEIEGKQVELEGLQQTLSSLEQELASNTEAAQVLCESRLELIERVASLTADDLPGGRFNEFLSELRQNGTLVDHLKNVDLFNEVLAERITDWLNKREGDNKLALAQKQSEIDLLLVRLAEEEELLKSNADEAEELRTQLMMLQQSVQSPPTSTEKAVETASDQEHDESSPLLRSFQDTTQGTQLSPADKALSLGSDDFEPFTGAAQAAAVTDLTPVRAGFDEPGQIVEALKAQVNSHVDRISQLEAQLCTQNEAFKSQLAEASDRASQFTVIQSAYETDIQQLKTVLRHKTDEIVNLTNMLSSSRREVEELVRTIGSLKDDTEALKIELKSAQEETAARTHELEHAQGVLSERARELSDIREVVADYDDRLQNFRFVLHNKDKDLKERSKQLDALSSKLREKQSEVKAVTEDFAQLNGLFSRLWKNTLLVDESPSRDAGLALRDEPMHVLKASSAVDQFLGLLLSKEPDLVMGDLQAGVQAYKAFRQKHSPGTPRGDSSTFIRDESDLPWNPCCVAAVSAVGTSIGDPITFNLLRDLAYSESCRVCLANQLSKSESQVDQLKGMLTSLRAEVETNHLQLAERTRQLILLGIDPAERAATKSPETSGNQTICYVDTDEAIEAETTVPVLQRADDSVFWKDHAEQLELENVEKTGIIERLNKLYLDSKTSVSQMEQRCVEADWAKQKALEKLAQTETYLQKLIHDKSRTADQSKAESQISEEDEDERTGKISPDVETLAQMLDTNATEKDIIQKVQQMKEEILEKEAEEGRLRQQLHKIREKLLSTQSHLEEQWETAHKLQQATQQDIDEKQLYVNNLETIKQENEKEINRLREEQDKIQRQAQEKENQLYVNQANMVELEKRCECLASEKSALEGR</sequence>
<proteinExistence type="predicted"/>
<feature type="coiled-coil region" evidence="1">
    <location>
        <begin position="1311"/>
        <end position="1345"/>
    </location>
</feature>
<dbReference type="SUPFAM" id="SSF57997">
    <property type="entry name" value="Tropomyosin"/>
    <property type="match status" value="1"/>
</dbReference>
<feature type="coiled-coil region" evidence="1">
    <location>
        <begin position="1378"/>
        <end position="1440"/>
    </location>
</feature>
<keyword evidence="4" id="KW-1185">Reference proteome</keyword>
<name>A0A0R3U7P2_MESCO</name>
<feature type="coiled-coil region" evidence="1">
    <location>
        <begin position="219"/>
        <end position="246"/>
    </location>
</feature>
<evidence type="ECO:0000256" key="2">
    <source>
        <dbReference type="SAM" id="MobiDB-lite"/>
    </source>
</evidence>
<dbReference type="EMBL" id="UXSR01000529">
    <property type="protein sequence ID" value="VDD76851.1"/>
    <property type="molecule type" value="Genomic_DNA"/>
</dbReference>
<evidence type="ECO:0000256" key="1">
    <source>
        <dbReference type="SAM" id="Coils"/>
    </source>
</evidence>